<evidence type="ECO:0000256" key="4">
    <source>
        <dbReference type="ARBA" id="ARBA00022840"/>
    </source>
</evidence>
<keyword evidence="3" id="KW-0547">Nucleotide-binding</keyword>
<keyword evidence="10" id="KW-1185">Reference proteome</keyword>
<dbReference type="PANTHER" id="PTHR39560">
    <property type="entry name" value="PROTEIN ADENYLYLTRANSFERASE FIC-RELATED"/>
    <property type="match status" value="1"/>
</dbReference>
<organism evidence="9 10">
    <name type="scientific">Hespellia stercorisuis DSM 15480</name>
    <dbReference type="NCBI Taxonomy" id="1121950"/>
    <lineage>
        <taxon>Bacteria</taxon>
        <taxon>Bacillati</taxon>
        <taxon>Bacillota</taxon>
        <taxon>Clostridia</taxon>
        <taxon>Lachnospirales</taxon>
        <taxon>Lachnospiraceae</taxon>
        <taxon>Hespellia</taxon>
    </lineage>
</organism>
<evidence type="ECO:0000313" key="9">
    <source>
        <dbReference type="EMBL" id="SHJ29649.1"/>
    </source>
</evidence>
<protein>
    <recommendedName>
        <fullName evidence="5">protein adenylyltransferase</fullName>
        <ecNumber evidence="5">2.7.7.108</ecNumber>
    </recommendedName>
</protein>
<evidence type="ECO:0000256" key="6">
    <source>
        <dbReference type="ARBA" id="ARBA00047939"/>
    </source>
</evidence>
<dbReference type="PROSITE" id="PS51459">
    <property type="entry name" value="FIDO"/>
    <property type="match status" value="1"/>
</dbReference>
<accession>A0A1M6I5E5</accession>
<gene>
    <name evidence="9" type="ORF">SAMN02745243_00234</name>
</gene>
<dbReference type="AlphaFoldDB" id="A0A1M6I5E5"/>
<dbReference type="GO" id="GO:0005524">
    <property type="term" value="F:ATP binding"/>
    <property type="evidence" value="ECO:0007669"/>
    <property type="project" value="UniProtKB-KW"/>
</dbReference>
<dbReference type="GO" id="GO:0070733">
    <property type="term" value="F:AMPylase activity"/>
    <property type="evidence" value="ECO:0007669"/>
    <property type="project" value="UniProtKB-EC"/>
</dbReference>
<feature type="domain" description="Fido" evidence="8">
    <location>
        <begin position="49"/>
        <end position="201"/>
    </location>
</feature>
<comment type="catalytic activity">
    <reaction evidence="7">
        <text>L-tyrosyl-[protein] + ATP = O-(5'-adenylyl)-L-tyrosyl-[protein] + diphosphate</text>
        <dbReference type="Rhea" id="RHEA:54288"/>
        <dbReference type="Rhea" id="RHEA-COMP:10136"/>
        <dbReference type="Rhea" id="RHEA-COMP:13846"/>
        <dbReference type="ChEBI" id="CHEBI:30616"/>
        <dbReference type="ChEBI" id="CHEBI:33019"/>
        <dbReference type="ChEBI" id="CHEBI:46858"/>
        <dbReference type="ChEBI" id="CHEBI:83624"/>
        <dbReference type="EC" id="2.7.7.108"/>
    </reaction>
</comment>
<dbReference type="InterPro" id="IPR036597">
    <property type="entry name" value="Fido-like_dom_sf"/>
</dbReference>
<evidence type="ECO:0000256" key="2">
    <source>
        <dbReference type="ARBA" id="ARBA00022695"/>
    </source>
</evidence>
<comment type="catalytic activity">
    <reaction evidence="6">
        <text>L-threonyl-[protein] + ATP = 3-O-(5'-adenylyl)-L-threonyl-[protein] + diphosphate</text>
        <dbReference type="Rhea" id="RHEA:54292"/>
        <dbReference type="Rhea" id="RHEA-COMP:11060"/>
        <dbReference type="Rhea" id="RHEA-COMP:13847"/>
        <dbReference type="ChEBI" id="CHEBI:30013"/>
        <dbReference type="ChEBI" id="CHEBI:30616"/>
        <dbReference type="ChEBI" id="CHEBI:33019"/>
        <dbReference type="ChEBI" id="CHEBI:138113"/>
        <dbReference type="EC" id="2.7.7.108"/>
    </reaction>
</comment>
<dbReference type="EC" id="2.7.7.108" evidence="5"/>
<evidence type="ECO:0000256" key="7">
    <source>
        <dbReference type="ARBA" id="ARBA00048696"/>
    </source>
</evidence>
<keyword evidence="1" id="KW-0808">Transferase</keyword>
<evidence type="ECO:0000256" key="1">
    <source>
        <dbReference type="ARBA" id="ARBA00022679"/>
    </source>
</evidence>
<evidence type="ECO:0000259" key="8">
    <source>
        <dbReference type="PROSITE" id="PS51459"/>
    </source>
</evidence>
<dbReference type="Proteomes" id="UP000184301">
    <property type="component" value="Unassembled WGS sequence"/>
</dbReference>
<dbReference type="SUPFAM" id="SSF140931">
    <property type="entry name" value="Fic-like"/>
    <property type="match status" value="1"/>
</dbReference>
<evidence type="ECO:0000256" key="5">
    <source>
        <dbReference type="ARBA" id="ARBA00034531"/>
    </source>
</evidence>
<evidence type="ECO:0000313" key="10">
    <source>
        <dbReference type="Proteomes" id="UP000184301"/>
    </source>
</evidence>
<dbReference type="OrthoDB" id="9813719at2"/>
<dbReference type="GO" id="GO:0051302">
    <property type="term" value="P:regulation of cell division"/>
    <property type="evidence" value="ECO:0007669"/>
    <property type="project" value="TreeGrafter"/>
</dbReference>
<keyword evidence="4" id="KW-0067">ATP-binding</keyword>
<evidence type="ECO:0000256" key="3">
    <source>
        <dbReference type="ARBA" id="ARBA00022741"/>
    </source>
</evidence>
<keyword evidence="2" id="KW-0548">Nucleotidyltransferase</keyword>
<dbReference type="Gene3D" id="1.10.3290.10">
    <property type="entry name" value="Fido-like domain"/>
    <property type="match status" value="1"/>
</dbReference>
<name>A0A1M6I5E5_9FIRM</name>
<sequence>MRDPYLYPNSEVLKNLADVQEEQILKDMEADYTSYRLSEIVADANWLEYDFHSLCEMHYRIFQDLYEWAGKPRIINIEKSEVVLGELSIEYSDCFDIERDAKQVLFDMNAFDWMAADFDQAVDMFAACMARLWKVHPYREGNTRTIVTFCSMFIETQGIYIESELFKDHASYMRDALVAANAVFHDIGDLRKPEYLQQIVRDALERGKEMREHIEEQFRTIQLTVSEEDVRKIVFWNRKEREEHAAWEIRQYLRHEIK</sequence>
<dbReference type="STRING" id="1121950.SAMN02745243_00234"/>
<dbReference type="EMBL" id="FQZY01000006">
    <property type="protein sequence ID" value="SHJ29649.1"/>
    <property type="molecule type" value="Genomic_DNA"/>
</dbReference>
<dbReference type="Pfam" id="PF02661">
    <property type="entry name" value="Fic"/>
    <property type="match status" value="1"/>
</dbReference>
<dbReference type="PANTHER" id="PTHR39560:SF1">
    <property type="entry name" value="PROTEIN ADENYLYLTRANSFERASE FIC-RELATED"/>
    <property type="match status" value="1"/>
</dbReference>
<reference evidence="9 10" key="1">
    <citation type="submission" date="2016-11" db="EMBL/GenBank/DDBJ databases">
        <authorList>
            <person name="Jaros S."/>
            <person name="Januszkiewicz K."/>
            <person name="Wedrychowicz H."/>
        </authorList>
    </citation>
    <scope>NUCLEOTIDE SEQUENCE [LARGE SCALE GENOMIC DNA]</scope>
    <source>
        <strain evidence="9 10">DSM 15480</strain>
    </source>
</reference>
<proteinExistence type="predicted"/>
<dbReference type="InterPro" id="IPR003812">
    <property type="entry name" value="Fido"/>
</dbReference>